<evidence type="ECO:0000313" key="3">
    <source>
        <dbReference type="EMBL" id="KAK7039381.1"/>
    </source>
</evidence>
<feature type="region of interest" description="Disordered" evidence="1">
    <location>
        <begin position="165"/>
        <end position="258"/>
    </location>
</feature>
<feature type="transmembrane region" description="Helical" evidence="2">
    <location>
        <begin position="836"/>
        <end position="853"/>
    </location>
</feature>
<keyword evidence="2" id="KW-0812">Transmembrane</keyword>
<evidence type="ECO:0000256" key="1">
    <source>
        <dbReference type="SAM" id="MobiDB-lite"/>
    </source>
</evidence>
<keyword evidence="2" id="KW-1133">Transmembrane helix</keyword>
<keyword evidence="2" id="KW-0472">Membrane</keyword>
<feature type="region of interest" description="Disordered" evidence="1">
    <location>
        <begin position="617"/>
        <end position="675"/>
    </location>
</feature>
<reference evidence="3 4" key="1">
    <citation type="journal article" date="2024" name="J Genomics">
        <title>Draft genome sequencing and assembly of Favolaschia claudopus CIRM-BRFM 2984 isolated from oak limbs.</title>
        <authorList>
            <person name="Navarro D."/>
            <person name="Drula E."/>
            <person name="Chaduli D."/>
            <person name="Cazenave R."/>
            <person name="Ahrendt S."/>
            <person name="Wang J."/>
            <person name="Lipzen A."/>
            <person name="Daum C."/>
            <person name="Barry K."/>
            <person name="Grigoriev I.V."/>
            <person name="Favel A."/>
            <person name="Rosso M.N."/>
            <person name="Martin F."/>
        </authorList>
    </citation>
    <scope>NUCLEOTIDE SEQUENCE [LARGE SCALE GENOMIC DNA]</scope>
    <source>
        <strain evidence="3 4">CIRM-BRFM 2984</strain>
    </source>
</reference>
<name>A0AAW0CLG1_9AGAR</name>
<feature type="transmembrane region" description="Helical" evidence="2">
    <location>
        <begin position="909"/>
        <end position="931"/>
    </location>
</feature>
<protein>
    <submittedName>
        <fullName evidence="3">Uncharacterized protein</fullName>
    </submittedName>
</protein>
<feature type="compositionally biased region" description="Low complexity" evidence="1">
    <location>
        <begin position="370"/>
        <end position="383"/>
    </location>
</feature>
<feature type="region of interest" description="Disordered" evidence="1">
    <location>
        <begin position="370"/>
        <end position="390"/>
    </location>
</feature>
<feature type="transmembrane region" description="Helical" evidence="2">
    <location>
        <begin position="873"/>
        <end position="897"/>
    </location>
</feature>
<feature type="compositionally biased region" description="Pro residues" evidence="1">
    <location>
        <begin position="247"/>
        <end position="258"/>
    </location>
</feature>
<sequence>MSSPKSIRSRMGTVMRRTSSILAMANSRPSTPGTPGPASSSEEVTRRSSSISKTAEGRQSTSSIASAPAQASKAASVHEPEPAPAPQTPQIVAEPLVEPTPAPVPSAEPAAAPEVPADAPQEAPAVSADGPSPPPPVPTPANATPTHKAVKRLLPIAAQYQMYPSPIAESPSREAAEVKADELFQANQASGTAPSTQEVPPPPAPAAEEPAPVPVVDNSIPPPPLVDHGSNPGAFTDEPMDMHPNEYPSPPVTEAPPAPVDAVPAPAPAVIPEPGKEPIAAAPLAPGIDEPGYFDIIPAAKVRHIEHVDGASPETDGSATIMGVDRVSPYPYPQPVDSQAPSVPMPEADHQPAPPVIAEIPDLQEAAPVPQTPVRQPQVQLQPESDPHPYDPFVTREAESHWRGDEGEHGKGWVSDAMFVPVATVQDDPFADPPQSQYNAYAYPPVSVDPARTRTESIDSGVFVSPIALVDGRPTQGGYDVGGGVSSVPMPAPTDGQGLAPGFASIRTVPSAENMSQHGQGRGPFDERQPLLSARMPVPNEDNTTYHRPSHEDYRATATTTGDGDSEPTFRELGWIAYVLPDVSTTYYVHPTLRATTDLDLRDSKMLGRVNKVLGYAGSSAGGSRSRSRRGSGVGMELWLRESDKAKKGKGKKASKSDVAGTKGKGKVNGYVKGKSRSSEDVGLEKWYVDHSKREVSSAEDLVLEDHLDMEYRYWAFMESHPAHAPLPLASRREASDVLTWSWTDRVLPPHQLPIPPPFTQQECQELLTLLRSFEMPQTEVGVQSIVVTRIVSRILLRVVQWRQHYFRPNKALPVDRIGNHPLHHLTRSPGFLRRTADVILTCILLGVPYLFYTRGGYHTTDAEGGTASRSMLPILLIGACTCLLASILLSASVTFLSLPGMHNVARAVAFGVVLLTAGAMASGLVALFRYKAELVVEAARPAMGGGAVPVNSFVGGGGEGLMLISTRSVVMSLPLVLLIYAVMGFVAAIVIYSFLGVDNSSVRFEEYTRWAVLGVLGGLAGILTMSAILLRR</sequence>
<dbReference type="Proteomes" id="UP001362999">
    <property type="component" value="Unassembled WGS sequence"/>
</dbReference>
<evidence type="ECO:0000256" key="2">
    <source>
        <dbReference type="SAM" id="Phobius"/>
    </source>
</evidence>
<organism evidence="3 4">
    <name type="scientific">Favolaschia claudopus</name>
    <dbReference type="NCBI Taxonomy" id="2862362"/>
    <lineage>
        <taxon>Eukaryota</taxon>
        <taxon>Fungi</taxon>
        <taxon>Dikarya</taxon>
        <taxon>Basidiomycota</taxon>
        <taxon>Agaricomycotina</taxon>
        <taxon>Agaricomycetes</taxon>
        <taxon>Agaricomycetidae</taxon>
        <taxon>Agaricales</taxon>
        <taxon>Marasmiineae</taxon>
        <taxon>Mycenaceae</taxon>
        <taxon>Favolaschia</taxon>
    </lineage>
</organism>
<feature type="compositionally biased region" description="Polar residues" evidence="1">
    <location>
        <begin position="185"/>
        <end position="197"/>
    </location>
</feature>
<feature type="compositionally biased region" description="Low complexity" evidence="1">
    <location>
        <begin position="206"/>
        <end position="216"/>
    </location>
</feature>
<feature type="region of interest" description="Disordered" evidence="1">
    <location>
        <begin position="1"/>
        <end position="148"/>
    </location>
</feature>
<dbReference type="AlphaFoldDB" id="A0AAW0CLG1"/>
<proteinExistence type="predicted"/>
<feature type="compositionally biased region" description="Low complexity" evidence="1">
    <location>
        <begin position="60"/>
        <end position="75"/>
    </location>
</feature>
<feature type="transmembrane region" description="Helical" evidence="2">
    <location>
        <begin position="1008"/>
        <end position="1031"/>
    </location>
</feature>
<feature type="compositionally biased region" description="Low complexity" evidence="1">
    <location>
        <begin position="29"/>
        <end position="52"/>
    </location>
</feature>
<comment type="caution">
    <text evidence="3">The sequence shown here is derived from an EMBL/GenBank/DDBJ whole genome shotgun (WGS) entry which is preliminary data.</text>
</comment>
<dbReference type="PRINTS" id="PR01217">
    <property type="entry name" value="PRICHEXTENSN"/>
</dbReference>
<accession>A0AAW0CLG1</accession>
<feature type="compositionally biased region" description="Basic and acidic residues" evidence="1">
    <location>
        <begin position="171"/>
        <end position="182"/>
    </location>
</feature>
<keyword evidence="4" id="KW-1185">Reference proteome</keyword>
<feature type="region of interest" description="Disordered" evidence="1">
    <location>
        <begin position="540"/>
        <end position="566"/>
    </location>
</feature>
<gene>
    <name evidence="3" type="ORF">R3P38DRAFT_475890</name>
</gene>
<evidence type="ECO:0000313" key="4">
    <source>
        <dbReference type="Proteomes" id="UP001362999"/>
    </source>
</evidence>
<feature type="transmembrane region" description="Helical" evidence="2">
    <location>
        <begin position="976"/>
        <end position="996"/>
    </location>
</feature>
<feature type="compositionally biased region" description="Low complexity" evidence="1">
    <location>
        <begin position="107"/>
        <end position="130"/>
    </location>
</feature>
<dbReference type="EMBL" id="JAWWNJ010000016">
    <property type="protein sequence ID" value="KAK7039381.1"/>
    <property type="molecule type" value="Genomic_DNA"/>
</dbReference>